<dbReference type="EMBL" id="AZHO01000038">
    <property type="protein sequence ID" value="KMT57929.1"/>
    <property type="molecule type" value="Genomic_DNA"/>
</dbReference>
<feature type="transmembrane region" description="Helical" evidence="7">
    <location>
        <begin position="137"/>
        <end position="159"/>
    </location>
</feature>
<feature type="transmembrane region" description="Helical" evidence="7">
    <location>
        <begin position="79"/>
        <end position="105"/>
    </location>
</feature>
<keyword evidence="4 7" id="KW-0812">Transmembrane</keyword>
<dbReference type="GO" id="GO:0022857">
    <property type="term" value="F:transmembrane transporter activity"/>
    <property type="evidence" value="ECO:0007669"/>
    <property type="project" value="InterPro"/>
</dbReference>
<feature type="transmembrane region" description="Helical" evidence="7">
    <location>
        <begin position="12"/>
        <end position="38"/>
    </location>
</feature>
<comment type="subcellular location">
    <subcellularLocation>
        <location evidence="1">Cell membrane</location>
        <topology evidence="1">Multi-pass membrane protein</topology>
    </subcellularLocation>
</comment>
<feature type="domain" description="Major facilitator superfamily (MFS) profile" evidence="8">
    <location>
        <begin position="13"/>
        <end position="392"/>
    </location>
</feature>
<evidence type="ECO:0000256" key="3">
    <source>
        <dbReference type="ARBA" id="ARBA00022475"/>
    </source>
</evidence>
<protein>
    <submittedName>
        <fullName evidence="9">Major facilitator family transporter</fullName>
    </submittedName>
</protein>
<dbReference type="PATRIC" id="fig|1430899.3.peg.2678"/>
<dbReference type="Gene3D" id="1.20.1250.20">
    <property type="entry name" value="MFS general substrate transporter like domains"/>
    <property type="match status" value="1"/>
</dbReference>
<feature type="transmembrane region" description="Helical" evidence="7">
    <location>
        <begin position="165"/>
        <end position="187"/>
    </location>
</feature>
<accession>A0A0J8GAS6</accession>
<proteinExistence type="predicted"/>
<dbReference type="Proteomes" id="UP000052258">
    <property type="component" value="Unassembled WGS sequence"/>
</dbReference>
<dbReference type="InterPro" id="IPR020846">
    <property type="entry name" value="MFS_dom"/>
</dbReference>
<keyword evidence="5 7" id="KW-1133">Transmembrane helix</keyword>
<evidence type="ECO:0000256" key="6">
    <source>
        <dbReference type="ARBA" id="ARBA00023136"/>
    </source>
</evidence>
<dbReference type="InterPro" id="IPR011701">
    <property type="entry name" value="MFS"/>
</dbReference>
<dbReference type="PANTHER" id="PTHR43124:SF8">
    <property type="entry name" value="INNER MEMBRANE TRANSPORT PROTEIN YDHP"/>
    <property type="match status" value="1"/>
</dbReference>
<evidence type="ECO:0000256" key="2">
    <source>
        <dbReference type="ARBA" id="ARBA00022448"/>
    </source>
</evidence>
<feature type="transmembrane region" description="Helical" evidence="7">
    <location>
        <begin position="276"/>
        <end position="293"/>
    </location>
</feature>
<keyword evidence="10" id="KW-1185">Reference proteome</keyword>
<dbReference type="InterPro" id="IPR036259">
    <property type="entry name" value="MFS_trans_sf"/>
</dbReference>
<dbReference type="OrthoDB" id="9788453at2"/>
<dbReference type="GO" id="GO:0005886">
    <property type="term" value="C:plasma membrane"/>
    <property type="evidence" value="ECO:0007669"/>
    <property type="project" value="UniProtKB-SubCell"/>
</dbReference>
<keyword evidence="2" id="KW-0813">Transport</keyword>
<evidence type="ECO:0000256" key="7">
    <source>
        <dbReference type="SAM" id="Phobius"/>
    </source>
</evidence>
<feature type="transmembrane region" description="Helical" evidence="7">
    <location>
        <begin position="44"/>
        <end position="67"/>
    </location>
</feature>
<dbReference type="PROSITE" id="PS50850">
    <property type="entry name" value="MFS"/>
    <property type="match status" value="1"/>
</dbReference>
<organism evidence="9 10">
    <name type="scientific">Listeria fleischmannii 1991</name>
    <dbReference type="NCBI Taxonomy" id="1430899"/>
    <lineage>
        <taxon>Bacteria</taxon>
        <taxon>Bacillati</taxon>
        <taxon>Bacillota</taxon>
        <taxon>Bacilli</taxon>
        <taxon>Bacillales</taxon>
        <taxon>Listeriaceae</taxon>
        <taxon>Listeria</taxon>
    </lineage>
</organism>
<feature type="transmembrane region" description="Helical" evidence="7">
    <location>
        <begin position="111"/>
        <end position="130"/>
    </location>
</feature>
<evidence type="ECO:0000256" key="5">
    <source>
        <dbReference type="ARBA" id="ARBA00022989"/>
    </source>
</evidence>
<dbReference type="InterPro" id="IPR005828">
    <property type="entry name" value="MFS_sugar_transport-like"/>
</dbReference>
<feature type="transmembrane region" description="Helical" evidence="7">
    <location>
        <begin position="366"/>
        <end position="388"/>
    </location>
</feature>
<dbReference type="RefSeq" id="WP_007477740.1">
    <property type="nucleotide sequence ID" value="NZ_KQ130623.1"/>
</dbReference>
<dbReference type="PANTHER" id="PTHR43124">
    <property type="entry name" value="PURINE EFFLUX PUMP PBUE"/>
    <property type="match status" value="1"/>
</dbReference>
<gene>
    <name evidence="9" type="ORF">X560_2627</name>
</gene>
<evidence type="ECO:0000256" key="4">
    <source>
        <dbReference type="ARBA" id="ARBA00022692"/>
    </source>
</evidence>
<keyword evidence="6 7" id="KW-0472">Membrane</keyword>
<dbReference type="InterPro" id="IPR050189">
    <property type="entry name" value="MFS_Efflux_Transporters"/>
</dbReference>
<dbReference type="SUPFAM" id="SSF103473">
    <property type="entry name" value="MFS general substrate transporter"/>
    <property type="match status" value="1"/>
</dbReference>
<evidence type="ECO:0000313" key="10">
    <source>
        <dbReference type="Proteomes" id="UP000052258"/>
    </source>
</evidence>
<feature type="transmembrane region" description="Helical" evidence="7">
    <location>
        <begin position="335"/>
        <end position="360"/>
    </location>
</feature>
<evidence type="ECO:0000259" key="8">
    <source>
        <dbReference type="PROSITE" id="PS50850"/>
    </source>
</evidence>
<name>A0A0J8GAS6_9LIST</name>
<dbReference type="CDD" id="cd17324">
    <property type="entry name" value="MFS_NepI_like"/>
    <property type="match status" value="1"/>
</dbReference>
<dbReference type="AlphaFoldDB" id="A0A0J8GAS6"/>
<comment type="caution">
    <text evidence="9">The sequence shown here is derived from an EMBL/GenBank/DDBJ whole genome shotgun (WGS) entry which is preliminary data.</text>
</comment>
<dbReference type="Pfam" id="PF07690">
    <property type="entry name" value="MFS_1"/>
    <property type="match status" value="1"/>
</dbReference>
<evidence type="ECO:0000313" key="9">
    <source>
        <dbReference type="EMBL" id="KMT57929.1"/>
    </source>
</evidence>
<dbReference type="Pfam" id="PF00083">
    <property type="entry name" value="Sugar_tr"/>
    <property type="match status" value="1"/>
</dbReference>
<feature type="transmembrane region" description="Helical" evidence="7">
    <location>
        <begin position="208"/>
        <end position="232"/>
    </location>
</feature>
<evidence type="ECO:0000256" key="1">
    <source>
        <dbReference type="ARBA" id="ARBA00004651"/>
    </source>
</evidence>
<sequence>MEQIKTKSSSAFTLLALAISAFGIGSTEFISVGLLPLISSDMGVGISTAGLTVSIYALGVMIGAPVFTTLTASMNRKSLLLLVMLTFIVGNLIAMLAPTFAVLLIGRVISAFAHGVFMSIAAVIAASVVSPGKRASAISVMFTGLTVATVTGVPLGTFIGQISNWRMSFFFIVMIGIIALISNYFLVPKELEKGEKTSFRSIGQVLQNARILLILLITAFGYGGTFVVYTYLSPLLEQNMGYGAQAVVIILIIYGLMVAFGNTLGGHLANQNTLRALFFMFLLQAIILLLLFFTGENALFGLITVFLMGIFAFMNVPGLQFYVVKLAEEYTPNAVSMASALNISAFNVGIAFGAFIGGFVTDYFGLNLTSIFGAIMVLIAVLLTGLLARLEK</sequence>
<feature type="transmembrane region" description="Helical" evidence="7">
    <location>
        <begin position="244"/>
        <end position="264"/>
    </location>
</feature>
<reference evidence="9 10" key="1">
    <citation type="journal article" date="2015" name="Genome Biol. Evol.">
        <title>Comparative Genomics of Listeria Sensu Lato: Genus-Wide Differences in Evolutionary Dynamics and the Progressive Gain of Complex, Potentially Pathogenicity-Related Traits through Lateral Gene Transfer.</title>
        <authorList>
            <person name="Chiara M."/>
            <person name="Caruso M."/>
            <person name="D'Erchia A.M."/>
            <person name="Manzari C."/>
            <person name="Fraccalvieri R."/>
            <person name="Goffredo E."/>
            <person name="Latorre L."/>
            <person name="Miccolupo A."/>
            <person name="Padalino I."/>
            <person name="Santagada G."/>
            <person name="Chiocco D."/>
            <person name="Pesole G."/>
            <person name="Horner D.S."/>
            <person name="Parisi A."/>
        </authorList>
    </citation>
    <scope>NUCLEOTIDE SEQUENCE [LARGE SCALE GENOMIC DNA]</scope>
    <source>
        <strain evidence="9 10">1991</strain>
    </source>
</reference>
<keyword evidence="3" id="KW-1003">Cell membrane</keyword>
<feature type="transmembrane region" description="Helical" evidence="7">
    <location>
        <begin position="299"/>
        <end position="323"/>
    </location>
</feature>